<evidence type="ECO:0000313" key="6">
    <source>
        <dbReference type="EMBL" id="MTD59348.1"/>
    </source>
</evidence>
<dbReference type="InterPro" id="IPR025996">
    <property type="entry name" value="MT1864/Rv1816-like_C"/>
</dbReference>
<dbReference type="InterPro" id="IPR001647">
    <property type="entry name" value="HTH_TetR"/>
</dbReference>
<dbReference type="InterPro" id="IPR009057">
    <property type="entry name" value="Homeodomain-like_sf"/>
</dbReference>
<evidence type="ECO:0000256" key="3">
    <source>
        <dbReference type="ARBA" id="ARBA00023163"/>
    </source>
</evidence>
<comment type="caution">
    <text evidence="6">The sequence shown here is derived from an EMBL/GenBank/DDBJ whole genome shotgun (WGS) entry which is preliminary data.</text>
</comment>
<reference evidence="6 7" key="1">
    <citation type="submission" date="2019-11" db="EMBL/GenBank/DDBJ databases">
        <title>Draft genome of Amycolatopsis RM579.</title>
        <authorList>
            <person name="Duangmal K."/>
            <person name="Mingma R."/>
        </authorList>
    </citation>
    <scope>NUCLEOTIDE SEQUENCE [LARGE SCALE GENOMIC DNA]</scope>
    <source>
        <strain evidence="6 7">RM579</strain>
    </source>
</reference>
<gene>
    <name evidence="6" type="ORF">GKO32_36000</name>
</gene>
<evidence type="ECO:0000256" key="4">
    <source>
        <dbReference type="PROSITE-ProRule" id="PRU00335"/>
    </source>
</evidence>
<sequence>MARPRTHDEALRQRLLVCAGELLAEEGAKALSLRKLAADAGTSTTAVYSLFGGKPDLVNALYTEGFRRFGARIRAVPGTGDAVEDVVQLGLAYRQSALADPNLYAVMFTKAVPGFEPSAEANELGRAALSPLVDTVRDGISRGQFRKVAPETIAVSCWGVAHGMVSLELNGNLPLKVEVGAAYEQALRAQVRGWQA</sequence>
<dbReference type="PANTHER" id="PTHR30055">
    <property type="entry name" value="HTH-TYPE TRANSCRIPTIONAL REGULATOR RUTR"/>
    <property type="match status" value="1"/>
</dbReference>
<keyword evidence="1" id="KW-0805">Transcription regulation</keyword>
<keyword evidence="7" id="KW-1185">Reference proteome</keyword>
<evidence type="ECO:0000256" key="1">
    <source>
        <dbReference type="ARBA" id="ARBA00023015"/>
    </source>
</evidence>
<dbReference type="Proteomes" id="UP000440096">
    <property type="component" value="Unassembled WGS sequence"/>
</dbReference>
<dbReference type="AlphaFoldDB" id="A0A6N7ZC98"/>
<evidence type="ECO:0000313" key="7">
    <source>
        <dbReference type="Proteomes" id="UP000440096"/>
    </source>
</evidence>
<keyword evidence="3" id="KW-0804">Transcription</keyword>
<proteinExistence type="predicted"/>
<feature type="domain" description="HTH tetR-type" evidence="5">
    <location>
        <begin position="9"/>
        <end position="69"/>
    </location>
</feature>
<evidence type="ECO:0000256" key="2">
    <source>
        <dbReference type="ARBA" id="ARBA00023125"/>
    </source>
</evidence>
<dbReference type="GO" id="GO:0000976">
    <property type="term" value="F:transcription cis-regulatory region binding"/>
    <property type="evidence" value="ECO:0007669"/>
    <property type="project" value="TreeGrafter"/>
</dbReference>
<keyword evidence="2 4" id="KW-0238">DNA-binding</keyword>
<dbReference type="SUPFAM" id="SSF48498">
    <property type="entry name" value="Tetracyclin repressor-like, C-terminal domain"/>
    <property type="match status" value="1"/>
</dbReference>
<name>A0A6N7ZC98_9PSEU</name>
<dbReference type="OrthoDB" id="4709966at2"/>
<dbReference type="InterPro" id="IPR036271">
    <property type="entry name" value="Tet_transcr_reg_TetR-rel_C_sf"/>
</dbReference>
<dbReference type="Pfam" id="PF13305">
    <property type="entry name" value="TetR_C_33"/>
    <property type="match status" value="1"/>
</dbReference>
<accession>A0A6N7ZC98</accession>
<dbReference type="PROSITE" id="PS50977">
    <property type="entry name" value="HTH_TETR_2"/>
    <property type="match status" value="1"/>
</dbReference>
<dbReference type="SUPFAM" id="SSF46689">
    <property type="entry name" value="Homeodomain-like"/>
    <property type="match status" value="1"/>
</dbReference>
<dbReference type="EMBL" id="WMBA01000099">
    <property type="protein sequence ID" value="MTD59348.1"/>
    <property type="molecule type" value="Genomic_DNA"/>
</dbReference>
<organism evidence="6 7">
    <name type="scientific">Amycolatopsis pithecellobii</name>
    <dbReference type="NCBI Taxonomy" id="664692"/>
    <lineage>
        <taxon>Bacteria</taxon>
        <taxon>Bacillati</taxon>
        <taxon>Actinomycetota</taxon>
        <taxon>Actinomycetes</taxon>
        <taxon>Pseudonocardiales</taxon>
        <taxon>Pseudonocardiaceae</taxon>
        <taxon>Amycolatopsis</taxon>
    </lineage>
</organism>
<evidence type="ECO:0000259" key="5">
    <source>
        <dbReference type="PROSITE" id="PS50977"/>
    </source>
</evidence>
<dbReference type="RefSeq" id="WP_154761389.1">
    <property type="nucleotide sequence ID" value="NZ_WMBA01000099.1"/>
</dbReference>
<dbReference type="PANTHER" id="PTHR30055:SF234">
    <property type="entry name" value="HTH-TYPE TRANSCRIPTIONAL REGULATOR BETI"/>
    <property type="match status" value="1"/>
</dbReference>
<dbReference type="GO" id="GO:0003700">
    <property type="term" value="F:DNA-binding transcription factor activity"/>
    <property type="evidence" value="ECO:0007669"/>
    <property type="project" value="TreeGrafter"/>
</dbReference>
<feature type="DNA-binding region" description="H-T-H motif" evidence="4">
    <location>
        <begin position="32"/>
        <end position="51"/>
    </location>
</feature>
<dbReference type="Pfam" id="PF00440">
    <property type="entry name" value="TetR_N"/>
    <property type="match status" value="1"/>
</dbReference>
<protein>
    <submittedName>
        <fullName evidence="6">TetR family transcriptional regulator</fullName>
    </submittedName>
</protein>
<dbReference type="Gene3D" id="1.10.357.10">
    <property type="entry name" value="Tetracycline Repressor, domain 2"/>
    <property type="match status" value="1"/>
</dbReference>
<dbReference type="InterPro" id="IPR050109">
    <property type="entry name" value="HTH-type_TetR-like_transc_reg"/>
</dbReference>